<feature type="domain" description="DNA-directed DNA polymerase family B exonuclease" evidence="9">
    <location>
        <begin position="172"/>
        <end position="330"/>
    </location>
</feature>
<dbReference type="PANTHER" id="PTHR10322">
    <property type="entry name" value="DNA POLYMERASE CATALYTIC SUBUNIT"/>
    <property type="match status" value="1"/>
</dbReference>
<evidence type="ECO:0000256" key="2">
    <source>
        <dbReference type="ARBA" id="ARBA00022679"/>
    </source>
</evidence>
<dbReference type="InterPro" id="IPR017964">
    <property type="entry name" value="DNA-dir_DNA_pol_B_CS"/>
</dbReference>
<evidence type="ECO:0000259" key="9">
    <source>
        <dbReference type="Pfam" id="PF03104"/>
    </source>
</evidence>
<evidence type="ECO:0000256" key="1">
    <source>
        <dbReference type="ARBA" id="ARBA00005755"/>
    </source>
</evidence>
<name>A0A5S9R0Q0_9GAMM</name>
<dbReference type="InterPro" id="IPR006134">
    <property type="entry name" value="DNA-dir_DNA_pol_B_multi_dom"/>
</dbReference>
<keyword evidence="7" id="KW-0235">DNA replication</keyword>
<dbReference type="GO" id="GO:0000166">
    <property type="term" value="F:nucleotide binding"/>
    <property type="evidence" value="ECO:0007669"/>
    <property type="project" value="InterPro"/>
</dbReference>
<dbReference type="Gene3D" id="1.10.132.60">
    <property type="entry name" value="DNA polymerase family B, C-terminal domain"/>
    <property type="match status" value="1"/>
</dbReference>
<dbReference type="InterPro" id="IPR006133">
    <property type="entry name" value="DNA-dir_DNA_pol_B_exonuc"/>
</dbReference>
<dbReference type="InterPro" id="IPR023211">
    <property type="entry name" value="DNA_pol_palm_dom_sf"/>
</dbReference>
<proteinExistence type="inferred from homology"/>
<dbReference type="NCBIfam" id="NF004421">
    <property type="entry name" value="PRK05762.1-2"/>
    <property type="match status" value="1"/>
</dbReference>
<evidence type="ECO:0000259" key="8">
    <source>
        <dbReference type="Pfam" id="PF00136"/>
    </source>
</evidence>
<comment type="catalytic activity">
    <reaction evidence="6 7">
        <text>DNA(n) + a 2'-deoxyribonucleoside 5'-triphosphate = DNA(n+1) + diphosphate</text>
        <dbReference type="Rhea" id="RHEA:22508"/>
        <dbReference type="Rhea" id="RHEA-COMP:17339"/>
        <dbReference type="Rhea" id="RHEA-COMP:17340"/>
        <dbReference type="ChEBI" id="CHEBI:33019"/>
        <dbReference type="ChEBI" id="CHEBI:61560"/>
        <dbReference type="ChEBI" id="CHEBI:173112"/>
        <dbReference type="EC" id="2.7.7.7"/>
    </reaction>
</comment>
<dbReference type="SUPFAM" id="SSF56672">
    <property type="entry name" value="DNA/RNA polymerases"/>
    <property type="match status" value="1"/>
</dbReference>
<dbReference type="Gene3D" id="3.90.1600.10">
    <property type="entry name" value="Palm domain of DNA polymerase"/>
    <property type="match status" value="2"/>
</dbReference>
<dbReference type="PANTHER" id="PTHR10322:SF23">
    <property type="entry name" value="DNA POLYMERASE DELTA CATALYTIC SUBUNIT"/>
    <property type="match status" value="1"/>
</dbReference>
<evidence type="ECO:0000256" key="7">
    <source>
        <dbReference type="RuleBase" id="RU000442"/>
    </source>
</evidence>
<sequence length="818" mass="93801">MGSQAYHPVSNEPSVEPYEHHTMSYPVTEGFILTAWCRDHQDSMQMEIWVKTDDGAVKLIIDDQRPCFFIRATDLLRTRLALRGLGNNVEFRPVALKTFQQQDVVCCYTDTLSDFFEARKCLAAIHIERFEDDIQTQDRYLMERFICGSLAFTGEAPPTSNHPWEVIEHAKTRPADKRPQMSWLSLDIECSTKGELFSVGLYRAQSEEAPDEYRQVIMIGEPESGPEWITWVDDESTLLQTLCEAINADDPDLIIGWNVINFDFRLLIKRATLHDLPLDIGRDGSPAQWRDSRNDSKQGFIDIAGRKVIDGIHALKSETYHFQSFSLENVARELLGIGKKIENPHDRLAEIVHDFHHNKIKLSEYNLQDCILVDKIFRKTRILDFLMFRYQLTGLPLDKQGGSVAAFTNLYLPLLHRAGYVSPNLPANGGLASPGGYVMDSRPGLYDHVLVLDYKSLYPSIIRTFKVDPMGLIEGLKHPENAIEGFNGAMFSRDKHYLPSLVERLGEERDQAKKDGDKERSQAIKIFMSSFYGVLGSGGCRFYDRRLSSSITLRGHEIMQTTRQWIEQEGYQVIYGDTDSTFVWVGDAATNEQDIANIGTQLQNIINERWRRLLKNEKNLESHLEIEFESHYHRFFMPTIRNSEQGSKKRYAGLIRDTNGGHQMIFKGLENARTDWTQLAREFQAELYETIFLEQDPVPLIVTCVENTLAGANDEKLIYHKRLRRPALEYTKSIPPHVRAALIADEKNQSLDRPYQYDQKTLVSYVMTLNGPQTIDYTEADLDYTHYLEKQLKPVADAILPILGLDFDTITTDQLSLF</sequence>
<dbReference type="Gene3D" id="2.40.50.590">
    <property type="match status" value="1"/>
</dbReference>
<dbReference type="AlphaFoldDB" id="A0A5S9R0Q0"/>
<dbReference type="GO" id="GO:0008296">
    <property type="term" value="F:3'-5'-DNA exonuclease activity"/>
    <property type="evidence" value="ECO:0007669"/>
    <property type="project" value="TreeGrafter"/>
</dbReference>
<dbReference type="InterPro" id="IPR006172">
    <property type="entry name" value="DNA-dir_DNA_pol_B"/>
</dbReference>
<dbReference type="Gene3D" id="3.30.420.10">
    <property type="entry name" value="Ribonuclease H-like superfamily/Ribonuclease H"/>
    <property type="match status" value="1"/>
</dbReference>
<dbReference type="EC" id="2.7.7.7" evidence="7"/>
<evidence type="ECO:0000256" key="3">
    <source>
        <dbReference type="ARBA" id="ARBA00022695"/>
    </source>
</evidence>
<dbReference type="FunFam" id="3.90.1600.10:FF:000030">
    <property type="entry name" value="DNA polymerase II"/>
    <property type="match status" value="1"/>
</dbReference>
<dbReference type="InterPro" id="IPR050240">
    <property type="entry name" value="DNA_pol_type-B"/>
</dbReference>
<keyword evidence="5 7" id="KW-0238">DNA-binding</keyword>
<dbReference type="CDD" id="cd05537">
    <property type="entry name" value="POLBc_Pol_II"/>
    <property type="match status" value="1"/>
</dbReference>
<dbReference type="InterPro" id="IPR012337">
    <property type="entry name" value="RNaseH-like_sf"/>
</dbReference>
<evidence type="ECO:0000256" key="6">
    <source>
        <dbReference type="ARBA" id="ARBA00049244"/>
    </source>
</evidence>
<keyword evidence="2 7" id="KW-0808">Transferase</keyword>
<keyword evidence="3 7" id="KW-0548">Nucleotidyltransferase</keyword>
<gene>
    <name evidence="10" type="primary">polB</name>
    <name evidence="10" type="ORF">OPDIPICF_03389</name>
</gene>
<dbReference type="GO" id="GO:0003677">
    <property type="term" value="F:DNA binding"/>
    <property type="evidence" value="ECO:0007669"/>
    <property type="project" value="UniProtKB-KW"/>
</dbReference>
<dbReference type="Pfam" id="PF00136">
    <property type="entry name" value="DNA_pol_B"/>
    <property type="match status" value="1"/>
</dbReference>
<reference evidence="10 11" key="1">
    <citation type="submission" date="2019-11" db="EMBL/GenBank/DDBJ databases">
        <authorList>
            <person name="Holert J."/>
        </authorList>
    </citation>
    <scope>NUCLEOTIDE SEQUENCE [LARGE SCALE GENOMIC DNA]</scope>
    <source>
        <strain evidence="10">SB11_3</strain>
    </source>
</reference>
<evidence type="ECO:0000313" key="11">
    <source>
        <dbReference type="Proteomes" id="UP000441399"/>
    </source>
</evidence>
<protein>
    <recommendedName>
        <fullName evidence="7">DNA polymerase</fullName>
        <ecNumber evidence="7">2.7.7.7</ecNumber>
    </recommendedName>
</protein>
<dbReference type="PRINTS" id="PR00106">
    <property type="entry name" value="DNAPOLB"/>
</dbReference>
<comment type="similarity">
    <text evidence="1 7">Belongs to the DNA polymerase type-B family.</text>
</comment>
<dbReference type="EMBL" id="CACSIO010000061">
    <property type="protein sequence ID" value="CAA0125196.1"/>
    <property type="molecule type" value="Genomic_DNA"/>
</dbReference>
<dbReference type="Proteomes" id="UP000441399">
    <property type="component" value="Unassembled WGS sequence"/>
</dbReference>
<evidence type="ECO:0000256" key="5">
    <source>
        <dbReference type="ARBA" id="ARBA00023125"/>
    </source>
</evidence>
<keyword evidence="4 7" id="KW-0239">DNA-directed DNA polymerase</keyword>
<dbReference type="InterPro" id="IPR042087">
    <property type="entry name" value="DNA_pol_B_thumb"/>
</dbReference>
<feature type="domain" description="DNA-directed DNA polymerase family B multifunctional" evidence="8">
    <location>
        <begin position="411"/>
        <end position="789"/>
    </location>
</feature>
<dbReference type="GO" id="GO:0003887">
    <property type="term" value="F:DNA-directed DNA polymerase activity"/>
    <property type="evidence" value="ECO:0007669"/>
    <property type="project" value="UniProtKB-KW"/>
</dbReference>
<dbReference type="SMART" id="SM00486">
    <property type="entry name" value="POLBc"/>
    <property type="match status" value="1"/>
</dbReference>
<organism evidence="10 11">
    <name type="scientific">BD1-7 clade bacterium</name>
    <dbReference type="NCBI Taxonomy" id="2029982"/>
    <lineage>
        <taxon>Bacteria</taxon>
        <taxon>Pseudomonadati</taxon>
        <taxon>Pseudomonadota</taxon>
        <taxon>Gammaproteobacteria</taxon>
        <taxon>Cellvibrionales</taxon>
        <taxon>Spongiibacteraceae</taxon>
        <taxon>BD1-7 clade</taxon>
    </lineage>
</organism>
<keyword evidence="11" id="KW-1185">Reference proteome</keyword>
<dbReference type="SUPFAM" id="SSF53098">
    <property type="entry name" value="Ribonuclease H-like"/>
    <property type="match status" value="1"/>
</dbReference>
<dbReference type="PROSITE" id="PS00116">
    <property type="entry name" value="DNA_POLYMERASE_B"/>
    <property type="match status" value="1"/>
</dbReference>
<dbReference type="InterPro" id="IPR036397">
    <property type="entry name" value="RNaseH_sf"/>
</dbReference>
<dbReference type="Pfam" id="PF03104">
    <property type="entry name" value="DNA_pol_B_exo1"/>
    <property type="match status" value="1"/>
</dbReference>
<dbReference type="GO" id="GO:0009432">
    <property type="term" value="P:SOS response"/>
    <property type="evidence" value="ECO:0007669"/>
    <property type="project" value="TreeGrafter"/>
</dbReference>
<accession>A0A5S9R0Q0</accession>
<dbReference type="CDD" id="cd05784">
    <property type="entry name" value="DNA_polB_II_exo"/>
    <property type="match status" value="1"/>
</dbReference>
<evidence type="ECO:0000313" key="10">
    <source>
        <dbReference type="EMBL" id="CAA0125196.1"/>
    </source>
</evidence>
<dbReference type="InterPro" id="IPR043502">
    <property type="entry name" value="DNA/RNA_pol_sf"/>
</dbReference>
<evidence type="ECO:0000256" key="4">
    <source>
        <dbReference type="ARBA" id="ARBA00022932"/>
    </source>
</evidence>
<dbReference type="GO" id="GO:0045004">
    <property type="term" value="P:DNA replication proofreading"/>
    <property type="evidence" value="ECO:0007669"/>
    <property type="project" value="TreeGrafter"/>
</dbReference>